<dbReference type="Pfam" id="PF00498">
    <property type="entry name" value="FHA"/>
    <property type="match status" value="1"/>
</dbReference>
<protein>
    <recommendedName>
        <fullName evidence="2">FHA domain-containing protein</fullName>
    </recommendedName>
</protein>
<sequence>MKVPMGPPPSKIPSPPPEPNPSSDGESSAVATPSPDGAEVSAQGRPEEDLTGAQVSEASEGKEPPEKPASSQSSAQPVPRSRGVAVPYEIPPWSEAPGHPFYFEVLKDGAIIEQLHVSEKGAYMFGRIDLCDFVLEHPTISRFHAVLQFRKNGEAFLYDLGSTHGTFLNKNQENGPGLVMLQNGARMADPVLDLASLEMDGPAKIADPDGLKPTGGLAQLPWGILSLVRWAQSSQSAVDWVETRLGQGCSGATLDGGAQRAGGWVAVMGGVMAVVLCWQGSVAVTQSTGWAGLSLTGRSHNRERGKEARDVEDGVEGCLAKLLALADLPVAGRCQKQHCGGGGTMVALVAVVINAETDSISDI</sequence>
<dbReference type="InterPro" id="IPR008984">
    <property type="entry name" value="SMAD_FHA_dom_sf"/>
</dbReference>
<keyword evidence="4" id="KW-1185">Reference proteome</keyword>
<dbReference type="SMART" id="SM00240">
    <property type="entry name" value="FHA"/>
    <property type="match status" value="1"/>
</dbReference>
<dbReference type="SUPFAM" id="SSF49879">
    <property type="entry name" value="SMAD/FHA domain"/>
    <property type="match status" value="1"/>
</dbReference>
<feature type="domain" description="FHA" evidence="2">
    <location>
        <begin position="123"/>
        <end position="173"/>
    </location>
</feature>
<dbReference type="OrthoDB" id="444265at2759"/>
<evidence type="ECO:0000256" key="1">
    <source>
        <dbReference type="SAM" id="MobiDB-lite"/>
    </source>
</evidence>
<dbReference type="PROSITE" id="PS50006">
    <property type="entry name" value="FHA_DOMAIN"/>
    <property type="match status" value="1"/>
</dbReference>
<accession>A0A843UU50</accession>
<organism evidence="3 4">
    <name type="scientific">Colocasia esculenta</name>
    <name type="common">Wild taro</name>
    <name type="synonym">Arum esculentum</name>
    <dbReference type="NCBI Taxonomy" id="4460"/>
    <lineage>
        <taxon>Eukaryota</taxon>
        <taxon>Viridiplantae</taxon>
        <taxon>Streptophyta</taxon>
        <taxon>Embryophyta</taxon>
        <taxon>Tracheophyta</taxon>
        <taxon>Spermatophyta</taxon>
        <taxon>Magnoliopsida</taxon>
        <taxon>Liliopsida</taxon>
        <taxon>Araceae</taxon>
        <taxon>Aroideae</taxon>
        <taxon>Colocasieae</taxon>
        <taxon>Colocasia</taxon>
    </lineage>
</organism>
<comment type="caution">
    <text evidence="3">The sequence shown here is derived from an EMBL/GenBank/DDBJ whole genome shotgun (WGS) entry which is preliminary data.</text>
</comment>
<dbReference type="PANTHER" id="PTHR23308">
    <property type="entry name" value="NUCLEAR INHIBITOR OF PROTEIN PHOSPHATASE-1"/>
    <property type="match status" value="1"/>
</dbReference>
<feature type="compositionally biased region" description="Low complexity" evidence="1">
    <location>
        <begin position="68"/>
        <end position="82"/>
    </location>
</feature>
<feature type="region of interest" description="Disordered" evidence="1">
    <location>
        <begin position="1"/>
        <end position="82"/>
    </location>
</feature>
<proteinExistence type="predicted"/>
<evidence type="ECO:0000313" key="3">
    <source>
        <dbReference type="EMBL" id="MQL87125.1"/>
    </source>
</evidence>
<dbReference type="EMBL" id="NMUH01000954">
    <property type="protein sequence ID" value="MQL87125.1"/>
    <property type="molecule type" value="Genomic_DNA"/>
</dbReference>
<name>A0A843UU50_COLES</name>
<feature type="compositionally biased region" description="Pro residues" evidence="1">
    <location>
        <begin position="1"/>
        <end position="20"/>
    </location>
</feature>
<dbReference type="InterPro" id="IPR000253">
    <property type="entry name" value="FHA_dom"/>
</dbReference>
<evidence type="ECO:0000259" key="2">
    <source>
        <dbReference type="PROSITE" id="PS50006"/>
    </source>
</evidence>
<dbReference type="InterPro" id="IPR050923">
    <property type="entry name" value="Cell_Proc_Reg/RNA_Proc"/>
</dbReference>
<gene>
    <name evidence="3" type="ORF">Taro_019660</name>
</gene>
<dbReference type="Gene3D" id="2.60.200.20">
    <property type="match status" value="1"/>
</dbReference>
<evidence type="ECO:0000313" key="4">
    <source>
        <dbReference type="Proteomes" id="UP000652761"/>
    </source>
</evidence>
<reference evidence="3" key="1">
    <citation type="submission" date="2017-07" db="EMBL/GenBank/DDBJ databases">
        <title>Taro Niue Genome Assembly and Annotation.</title>
        <authorList>
            <person name="Atibalentja N."/>
            <person name="Keating K."/>
            <person name="Fields C.J."/>
        </authorList>
    </citation>
    <scope>NUCLEOTIDE SEQUENCE</scope>
    <source>
        <strain evidence="3">Niue_2</strain>
        <tissue evidence="3">Leaf</tissue>
    </source>
</reference>
<dbReference type="FunFam" id="2.60.200.20:FF:000053">
    <property type="entry name" value="Os06g0275900 protein"/>
    <property type="match status" value="1"/>
</dbReference>
<dbReference type="AlphaFoldDB" id="A0A843UU50"/>
<feature type="non-terminal residue" evidence="3">
    <location>
        <position position="363"/>
    </location>
</feature>
<dbReference type="Proteomes" id="UP000652761">
    <property type="component" value="Unassembled WGS sequence"/>
</dbReference>